<accession>A0ABW8D935</accession>
<evidence type="ECO:0000313" key="2">
    <source>
        <dbReference type="Proteomes" id="UP001615550"/>
    </source>
</evidence>
<dbReference type="EMBL" id="JBGORX010000004">
    <property type="protein sequence ID" value="MFJ1269223.1"/>
    <property type="molecule type" value="Genomic_DNA"/>
</dbReference>
<protein>
    <submittedName>
        <fullName evidence="1">Uncharacterized protein</fullName>
    </submittedName>
</protein>
<name>A0ABW8D935_9GAMM</name>
<organism evidence="1 2">
    <name type="scientific">Legionella lytica</name>
    <dbReference type="NCBI Taxonomy" id="96232"/>
    <lineage>
        <taxon>Bacteria</taxon>
        <taxon>Pseudomonadati</taxon>
        <taxon>Pseudomonadota</taxon>
        <taxon>Gammaproteobacteria</taxon>
        <taxon>Legionellales</taxon>
        <taxon>Legionellaceae</taxon>
        <taxon>Legionella</taxon>
    </lineage>
</organism>
<sequence length="170" mass="20512">MSILKGFNKCEYINCDIYPNAPCYRTLISIAFFEFYLHSQSLDETKEEIYNFNHAVNEFEQYILKFNFFGEDDPILLMEYYPLEILEELGAVYIDHTHTCYPLVLYPQAHKIKNSTRIDAFFHAVKDVYINVDNLLALYHRYEIIKDISEEEEKLLWPEYREELHKFMHN</sequence>
<keyword evidence="2" id="KW-1185">Reference proteome</keyword>
<dbReference type="RefSeq" id="WP_400188046.1">
    <property type="nucleotide sequence ID" value="NZ_JBGORX010000004.1"/>
</dbReference>
<proteinExistence type="predicted"/>
<comment type="caution">
    <text evidence="1">The sequence shown here is derived from an EMBL/GenBank/DDBJ whole genome shotgun (WGS) entry which is preliminary data.</text>
</comment>
<gene>
    <name evidence="1" type="ORF">ACD661_11710</name>
</gene>
<dbReference type="Proteomes" id="UP001615550">
    <property type="component" value="Unassembled WGS sequence"/>
</dbReference>
<reference evidence="1 2" key="1">
    <citation type="submission" date="2024-08" db="EMBL/GenBank/DDBJ databases">
        <title>Draft Genome Sequence of Legionella lytica strain DSB2004, Isolated From a Fire Sprinkler System.</title>
        <authorList>
            <person name="Everhart A.D."/>
            <person name="Kidane D.T."/>
            <person name="Farone A.L."/>
            <person name="Farone M.B."/>
        </authorList>
    </citation>
    <scope>NUCLEOTIDE SEQUENCE [LARGE SCALE GENOMIC DNA]</scope>
    <source>
        <strain evidence="1 2">DSB2004</strain>
    </source>
</reference>
<evidence type="ECO:0000313" key="1">
    <source>
        <dbReference type="EMBL" id="MFJ1269223.1"/>
    </source>
</evidence>